<keyword evidence="3" id="KW-1185">Reference proteome</keyword>
<protein>
    <submittedName>
        <fullName evidence="2">Similar to Saccharomyces cerevisiae YER029C SMB1 Core Sm protein Sm B</fullName>
    </submittedName>
</protein>
<dbReference type="Pfam" id="PF01423">
    <property type="entry name" value="LSM"/>
    <property type="match status" value="1"/>
</dbReference>
<dbReference type="SMART" id="SM00651">
    <property type="entry name" value="Sm"/>
    <property type="match status" value="1"/>
</dbReference>
<evidence type="ECO:0000313" key="3">
    <source>
        <dbReference type="Proteomes" id="UP000242525"/>
    </source>
</evidence>
<dbReference type="OrthoDB" id="368909at2759"/>
<evidence type="ECO:0000313" key="2">
    <source>
        <dbReference type="EMBL" id="CDO52116.1"/>
    </source>
</evidence>
<dbReference type="InterPro" id="IPR010920">
    <property type="entry name" value="LSM_dom_sf"/>
</dbReference>
<dbReference type="EMBL" id="CCBN010000002">
    <property type="protein sequence ID" value="CDO52116.1"/>
    <property type="molecule type" value="Genomic_DNA"/>
</dbReference>
<dbReference type="Proteomes" id="UP000242525">
    <property type="component" value="Unassembled WGS sequence"/>
</dbReference>
<evidence type="ECO:0000259" key="1">
    <source>
        <dbReference type="SMART" id="SM00651"/>
    </source>
</evidence>
<feature type="domain" description="Sm" evidence="1">
    <location>
        <begin position="21"/>
        <end position="87"/>
    </location>
</feature>
<dbReference type="SUPFAM" id="SSF50182">
    <property type="entry name" value="Sm-like ribonucleoproteins"/>
    <property type="match status" value="1"/>
</dbReference>
<accession>A0A0J9X4L3</accession>
<dbReference type="GO" id="GO:0031417">
    <property type="term" value="C:NatC complex"/>
    <property type="evidence" value="ECO:0007669"/>
    <property type="project" value="InterPro"/>
</dbReference>
<reference evidence="2" key="1">
    <citation type="submission" date="2014-03" db="EMBL/GenBank/DDBJ databases">
        <authorList>
            <person name="Casaregola S."/>
        </authorList>
    </citation>
    <scope>NUCLEOTIDE SEQUENCE [LARGE SCALE GENOMIC DNA]</scope>
    <source>
        <strain evidence="2">CLIB 918</strain>
    </source>
</reference>
<dbReference type="InterPro" id="IPR034110">
    <property type="entry name" value="LSMD1_Sm"/>
</dbReference>
<proteinExistence type="predicted"/>
<dbReference type="Gene3D" id="2.30.30.100">
    <property type="match status" value="1"/>
</dbReference>
<dbReference type="CDD" id="cd06168">
    <property type="entry name" value="LSMD1"/>
    <property type="match status" value="1"/>
</dbReference>
<name>A0A0J9X4L3_GEOCN</name>
<comment type="caution">
    <text evidence="2">The sequence shown here is derived from an EMBL/GenBank/DDBJ whole genome shotgun (WGS) entry which is preliminary data.</text>
</comment>
<gene>
    <name evidence="2" type="ORF">BN980_GECA02s06065g</name>
</gene>
<sequence length="94" mass="10873">MDFTQNRIQSLHADQPPTDSPFLTALLNTQLQIWTRDNRVFRGRFLCTDKDRNIVIDEVTEKHLEDGHSRSMGMVMVPAALVARVERPDFGEYI</sequence>
<organism evidence="2 3">
    <name type="scientific">Geotrichum candidum</name>
    <name type="common">Oospora lactis</name>
    <name type="synonym">Dipodascus geotrichum</name>
    <dbReference type="NCBI Taxonomy" id="1173061"/>
    <lineage>
        <taxon>Eukaryota</taxon>
        <taxon>Fungi</taxon>
        <taxon>Dikarya</taxon>
        <taxon>Ascomycota</taxon>
        <taxon>Saccharomycotina</taxon>
        <taxon>Dipodascomycetes</taxon>
        <taxon>Dipodascales</taxon>
        <taxon>Dipodascaceae</taxon>
        <taxon>Geotrichum</taxon>
    </lineage>
</organism>
<dbReference type="AlphaFoldDB" id="A0A0J9X4L3"/>
<dbReference type="InterPro" id="IPR001163">
    <property type="entry name" value="Sm_dom_euk/arc"/>
</dbReference>